<dbReference type="InterPro" id="IPR000673">
    <property type="entry name" value="Sig_transdc_resp-reg_Me-estase"/>
</dbReference>
<dbReference type="EMBL" id="WNXC01000006">
    <property type="protein sequence ID" value="MBB2150395.1"/>
    <property type="molecule type" value="Genomic_DNA"/>
</dbReference>
<feature type="coiled-coil region" evidence="5">
    <location>
        <begin position="304"/>
        <end position="331"/>
    </location>
</feature>
<dbReference type="InterPro" id="IPR035909">
    <property type="entry name" value="CheB_C"/>
</dbReference>
<organism evidence="7 8">
    <name type="scientific">Pedobacter gandavensis</name>
    <dbReference type="NCBI Taxonomy" id="2679963"/>
    <lineage>
        <taxon>Bacteria</taxon>
        <taxon>Pseudomonadati</taxon>
        <taxon>Bacteroidota</taxon>
        <taxon>Sphingobacteriia</taxon>
        <taxon>Sphingobacteriales</taxon>
        <taxon>Sphingobacteriaceae</taxon>
        <taxon>Pedobacter</taxon>
    </lineage>
</organism>
<accession>A0ABR6EYP3</accession>
<feature type="active site" evidence="4">
    <location>
        <position position="135"/>
    </location>
</feature>
<evidence type="ECO:0000256" key="1">
    <source>
        <dbReference type="ARBA" id="ARBA00022801"/>
    </source>
</evidence>
<evidence type="ECO:0000256" key="4">
    <source>
        <dbReference type="PROSITE-ProRule" id="PRU00050"/>
    </source>
</evidence>
<dbReference type="Gene3D" id="3.40.50.180">
    <property type="entry name" value="Methylesterase CheB, C-terminal domain"/>
    <property type="match status" value="1"/>
</dbReference>
<evidence type="ECO:0000256" key="2">
    <source>
        <dbReference type="ARBA" id="ARBA00039140"/>
    </source>
</evidence>
<name>A0ABR6EYP3_9SPHI</name>
<proteinExistence type="predicted"/>
<keyword evidence="8" id="KW-1185">Reference proteome</keyword>
<dbReference type="Pfam" id="PF01339">
    <property type="entry name" value="CheB_methylest"/>
    <property type="match status" value="1"/>
</dbReference>
<dbReference type="Proteomes" id="UP000636110">
    <property type="component" value="Unassembled WGS sequence"/>
</dbReference>
<keyword evidence="4" id="KW-0145">Chemotaxis</keyword>
<sequence>MSKREVKNIIVVGASAGGINAVSKLVAGFDENFDAAIFVVIHISRNSLTEVILNQIQKQTILKCVIPRDGTKISNKVIYLAPADHHMMIEKKKILIRKGAYDNYWRPSIDVLFRSAAVAYNSAVTGIVLTGLLDDGTSGMSAIKRSGGRCIVQDPQEADFPDMPNNVLHSLEVDYVVPINEMGYILSDLFSRNHTELGTVPTDVKIEAEITMRMSSNVADLQKIGPLTPFTCPSCGGLLAKVQDDQVPRYRCYTGHTFTEKTLEAEKIKGIEESLWVAIRMMEERKNLLEAMGNHHSWNKTERVEQMKIHINRLKEMLMDLNENLDKRDKDL</sequence>
<dbReference type="RefSeq" id="WP_182959340.1">
    <property type="nucleotide sequence ID" value="NZ_WNXC01000006.1"/>
</dbReference>
<reference evidence="7 8" key="1">
    <citation type="submission" date="2019-11" db="EMBL/GenBank/DDBJ databases">
        <title>Description of Pedobacter sp. LMG 31462T.</title>
        <authorList>
            <person name="Carlier A."/>
            <person name="Qi S."/>
            <person name="Vandamme P."/>
        </authorList>
    </citation>
    <scope>NUCLEOTIDE SEQUENCE [LARGE SCALE GENOMIC DNA]</scope>
    <source>
        <strain evidence="7 8">LMG 31462</strain>
    </source>
</reference>
<gene>
    <name evidence="7" type="ORF">GM920_15970</name>
</gene>
<evidence type="ECO:0000313" key="7">
    <source>
        <dbReference type="EMBL" id="MBB2150395.1"/>
    </source>
</evidence>
<dbReference type="PROSITE" id="PS50122">
    <property type="entry name" value="CHEB"/>
    <property type="match status" value="1"/>
</dbReference>
<evidence type="ECO:0000256" key="5">
    <source>
        <dbReference type="SAM" id="Coils"/>
    </source>
</evidence>
<keyword evidence="1 4" id="KW-0378">Hydrolase</keyword>
<comment type="caution">
    <text evidence="7">The sequence shown here is derived from an EMBL/GenBank/DDBJ whole genome shotgun (WGS) entry which is preliminary data.</text>
</comment>
<feature type="domain" description="CheB-type methylesterase" evidence="6">
    <location>
        <begin position="3"/>
        <end position="193"/>
    </location>
</feature>
<dbReference type="SUPFAM" id="SSF52738">
    <property type="entry name" value="Methylesterase CheB, C-terminal domain"/>
    <property type="match status" value="1"/>
</dbReference>
<dbReference type="CDD" id="cd16433">
    <property type="entry name" value="CheB"/>
    <property type="match status" value="1"/>
</dbReference>
<feature type="active site" evidence="4">
    <location>
        <position position="42"/>
    </location>
</feature>
<dbReference type="PANTHER" id="PTHR42872">
    <property type="entry name" value="PROTEIN-GLUTAMATE METHYLESTERASE/PROTEIN-GLUTAMINE GLUTAMINASE"/>
    <property type="match status" value="1"/>
</dbReference>
<feature type="active site" evidence="4">
    <location>
        <position position="15"/>
    </location>
</feature>
<dbReference type="PIRSF" id="PIRSF036461">
    <property type="entry name" value="Chmtx_methlestr"/>
    <property type="match status" value="1"/>
</dbReference>
<dbReference type="EC" id="3.1.1.61" evidence="2"/>
<evidence type="ECO:0000256" key="3">
    <source>
        <dbReference type="ARBA" id="ARBA00048267"/>
    </source>
</evidence>
<evidence type="ECO:0000259" key="6">
    <source>
        <dbReference type="PROSITE" id="PS50122"/>
    </source>
</evidence>
<protein>
    <recommendedName>
        <fullName evidence="2">protein-glutamate methylesterase</fullName>
        <ecNumber evidence="2">3.1.1.61</ecNumber>
    </recommendedName>
</protein>
<keyword evidence="5" id="KW-0175">Coiled coil</keyword>
<evidence type="ECO:0000313" key="8">
    <source>
        <dbReference type="Proteomes" id="UP000636110"/>
    </source>
</evidence>
<dbReference type="InterPro" id="IPR011247">
    <property type="entry name" value="Chemotax_prot-Glu_Me-esterase"/>
</dbReference>
<comment type="catalytic activity">
    <reaction evidence="3">
        <text>[protein]-L-glutamate 5-O-methyl ester + H2O = L-glutamyl-[protein] + methanol + H(+)</text>
        <dbReference type="Rhea" id="RHEA:23236"/>
        <dbReference type="Rhea" id="RHEA-COMP:10208"/>
        <dbReference type="Rhea" id="RHEA-COMP:10311"/>
        <dbReference type="ChEBI" id="CHEBI:15377"/>
        <dbReference type="ChEBI" id="CHEBI:15378"/>
        <dbReference type="ChEBI" id="CHEBI:17790"/>
        <dbReference type="ChEBI" id="CHEBI:29973"/>
        <dbReference type="ChEBI" id="CHEBI:82795"/>
        <dbReference type="EC" id="3.1.1.61"/>
    </reaction>
</comment>
<dbReference type="PANTHER" id="PTHR42872:SF6">
    <property type="entry name" value="PROTEIN-GLUTAMATE METHYLESTERASE_PROTEIN-GLUTAMINE GLUTAMINASE"/>
    <property type="match status" value="1"/>
</dbReference>